<feature type="transmembrane region" description="Helical" evidence="9">
    <location>
        <begin position="1317"/>
        <end position="1337"/>
    </location>
</feature>
<dbReference type="InterPro" id="IPR032675">
    <property type="entry name" value="LRR_dom_sf"/>
</dbReference>
<keyword evidence="7 9" id="KW-0472">Membrane</keyword>
<gene>
    <name evidence="11" type="ORF">OXX778_LOCUS8506</name>
</gene>
<keyword evidence="5" id="KW-0677">Repeat</keyword>
<sequence length="1675" mass="195477">MKDIKSLDMSHNYLKALPDLSILSKKLKKLNLSHNSVREYELKNKIVNLTSLNLSSNGLKSIPEQLATEFPKLEFLNLSSNLIKQIDPNLFSKFNALKKLVFKNNQVLTVPEELLSNLKNLESLNLSENKIYFKPYERNDVFNSNKLKKLKLRENWICFLPDDLFQNLKALTHLDISNNQIESISEKNFSKLRCLTHLDLSDNNLYEIPDEFFQSLVNVKILNLSKNQIEKVIIQPGEVPHFKKSKIESLSLADNKLKKLEEEFFNTFSELKHLDLSVNELETLSENFKSLDKLEKLILKNNKISDFADKSFNVNLKKLNLSKNQLTSVSIAKLNYLNNLIWLDLSENKIVKIPDDFIKSDVLTHLNLSKNEITSLKPSIFSKVKYITHLKLNDNKINSLKNGFIKDLIQLNYIDLSGNRLLKIQKNAFKMKSSNLETINLSRNKIFKIDPKSFCDHVNLTVLNLHSNELKSFSNDLLDGLANLNELNLSGNKFQTTREEILLNNLASLEKLDLSSNEFNCVPKIENLPNLKELNLSNNLIQTLDDDNSFVGLNELKILKLNLNDLKQVSRNCFNGLISIDQLDLSQNNIETLPIDLFSECINLRKLDLASNNISIFEADCFKGLDKLTKLNFNNNSIEIIKDNYFTNLKSLQKLNLANNAINNLEENCFKNLKNLLRLELNVNRLKQLAQGIFSKCKVIDYLDLSSNDFDELPVEALKNLPNVRELYFENNLIQDLKASSFSGCANLKKLWLQENEIGEIDPNCFKNGNFTELIELNLAQNKLKNLKNLTFSYCENLETLNLSDNEFESFDQSLIKNLKKLNKLVLHQNKLKELPDDFECRKLRYLDLSGNDFTTLNSKWFQNLDELIDLDLKENKINNLSNHPFKDAKNLMYLNLSQNKISVVPKSFLDRNMINQNIRLMDVSDNNTQKIPPEIINDVKIFKNLEKINFAFNQIDINTKFFGFNKDFPKLEVHLKKCDFRFNQTVDDPTINFQTLFKIINTEKDIQHNLYIKDHELVIDSKIILFRRKLYGFETQLYLIYSNNKEKDLNEFEKLIDQVKDNEWSYLDFLLATFDFNSKSIISLKLHIEKKLTDNKNCFNYEFRIFSHESIVRLCERNDLALLDTFFPQETLLSYINNADIEVELEQFIKDEYEIFSKTNFIECMDAILKNGDQKFAIHFFIILKYSIKKHDSKNFENYEQFNLKFLNEYLPKIFEFNWTTLIKYILDFSIDDDFFSLTFFLKTRSDTKKKFKLRQRGVEPSSSEEMNEADKKLKEKIDVDKSIFKLIGDSQNGELLRHGTFQTLLRKEWRKLPQLIYYINLFIFLTFLSTFSADIEIYKSDKENLKYVMKIIPLVLISYFSILEIIQLLHHLFTGRIIDYFSSAKNVFELINFCLAIVALVLENSEAKSSIFSLAILFGFFVLLFRMDKVFLIGKYVRVIGKIIKRALGLLVFVLIFIIGFLLAFRNRSESFSDENSSMKFFNTTFEFGLYQVLSMSIGNLDLNEMGLSNLTENSLVNFLIYGVFIILIPILLINIFTGITIDEIQNLFKTSEEEAAITKINYIIKIQQLKKIPICGLFIRKSEKLIEHFKNFMDKIKSRIQNSDFFKKNFKLDDVKNGSEEDLNDVHSMFRLMDKKMEKLLFEMNNLSLQVEKANGKIDSLENRKINHIIYK</sequence>
<dbReference type="PROSITE" id="PS51450">
    <property type="entry name" value="LRR"/>
    <property type="match status" value="18"/>
</dbReference>
<evidence type="ECO:0000256" key="8">
    <source>
        <dbReference type="SAM" id="Coils"/>
    </source>
</evidence>
<keyword evidence="12" id="KW-1185">Reference proteome</keyword>
<dbReference type="SUPFAM" id="SSF52058">
    <property type="entry name" value="L domain-like"/>
    <property type="match status" value="4"/>
</dbReference>
<evidence type="ECO:0000256" key="1">
    <source>
        <dbReference type="ARBA" id="ARBA00004141"/>
    </source>
</evidence>
<feature type="coiled-coil region" evidence="8">
    <location>
        <begin position="1640"/>
        <end position="1667"/>
    </location>
</feature>
<reference evidence="11" key="1">
    <citation type="submission" date="2021-02" db="EMBL/GenBank/DDBJ databases">
        <authorList>
            <person name="Nowell W R."/>
        </authorList>
    </citation>
    <scope>NUCLEOTIDE SEQUENCE</scope>
    <source>
        <strain evidence="11">Ploen Becks lab</strain>
    </source>
</reference>
<dbReference type="SMART" id="SM00369">
    <property type="entry name" value="LRR_TYP"/>
    <property type="match status" value="34"/>
</dbReference>
<keyword evidence="2" id="KW-0433">Leucine-rich repeat</keyword>
<evidence type="ECO:0000256" key="7">
    <source>
        <dbReference type="ARBA" id="ARBA00023136"/>
    </source>
</evidence>
<accession>A0A813VF23</accession>
<dbReference type="SMART" id="SM00364">
    <property type="entry name" value="LRR_BAC"/>
    <property type="match status" value="11"/>
</dbReference>
<name>A0A813VF23_9BILA</name>
<dbReference type="Pfam" id="PF13855">
    <property type="entry name" value="LRR_8"/>
    <property type="match status" value="10"/>
</dbReference>
<dbReference type="InterPro" id="IPR050328">
    <property type="entry name" value="Dev_Immune_Receptor"/>
</dbReference>
<feature type="transmembrane region" description="Helical" evidence="9">
    <location>
        <begin position="1411"/>
        <end position="1429"/>
    </location>
</feature>
<dbReference type="PANTHER" id="PTHR24373:SF275">
    <property type="entry name" value="TIR DOMAIN-CONTAINING PROTEIN"/>
    <property type="match status" value="1"/>
</dbReference>
<keyword evidence="4" id="KW-0732">Signal</keyword>
<comment type="caution">
    <text evidence="11">The sequence shown here is derived from an EMBL/GenBank/DDBJ whole genome shotgun (WGS) entry which is preliminary data.</text>
</comment>
<evidence type="ECO:0000256" key="2">
    <source>
        <dbReference type="ARBA" id="ARBA00022614"/>
    </source>
</evidence>
<feature type="transmembrane region" description="Helical" evidence="9">
    <location>
        <begin position="1521"/>
        <end position="1544"/>
    </location>
</feature>
<organism evidence="11 12">
    <name type="scientific">Brachionus calyciflorus</name>
    <dbReference type="NCBI Taxonomy" id="104777"/>
    <lineage>
        <taxon>Eukaryota</taxon>
        <taxon>Metazoa</taxon>
        <taxon>Spiralia</taxon>
        <taxon>Gnathifera</taxon>
        <taxon>Rotifera</taxon>
        <taxon>Eurotatoria</taxon>
        <taxon>Monogononta</taxon>
        <taxon>Pseudotrocha</taxon>
        <taxon>Ploima</taxon>
        <taxon>Brachionidae</taxon>
        <taxon>Brachionus</taxon>
    </lineage>
</organism>
<evidence type="ECO:0000256" key="6">
    <source>
        <dbReference type="ARBA" id="ARBA00022989"/>
    </source>
</evidence>
<feature type="domain" description="Ion transport" evidence="10">
    <location>
        <begin position="1321"/>
        <end position="1553"/>
    </location>
</feature>
<evidence type="ECO:0000256" key="3">
    <source>
        <dbReference type="ARBA" id="ARBA00022692"/>
    </source>
</evidence>
<evidence type="ECO:0000259" key="10">
    <source>
        <dbReference type="Pfam" id="PF00520"/>
    </source>
</evidence>
<protein>
    <recommendedName>
        <fullName evidence="10">Ion transport domain-containing protein</fullName>
    </recommendedName>
</protein>
<evidence type="ECO:0000256" key="5">
    <source>
        <dbReference type="ARBA" id="ARBA00022737"/>
    </source>
</evidence>
<dbReference type="InterPro" id="IPR001611">
    <property type="entry name" value="Leu-rich_rpt"/>
</dbReference>
<dbReference type="InterPro" id="IPR003591">
    <property type="entry name" value="Leu-rich_rpt_typical-subtyp"/>
</dbReference>
<dbReference type="Proteomes" id="UP000663879">
    <property type="component" value="Unassembled WGS sequence"/>
</dbReference>
<evidence type="ECO:0000256" key="4">
    <source>
        <dbReference type="ARBA" id="ARBA00022729"/>
    </source>
</evidence>
<keyword evidence="6 9" id="KW-1133">Transmembrane helix</keyword>
<keyword evidence="8" id="KW-0175">Coiled coil</keyword>
<evidence type="ECO:0000256" key="9">
    <source>
        <dbReference type="SAM" id="Phobius"/>
    </source>
</evidence>
<evidence type="ECO:0000313" key="11">
    <source>
        <dbReference type="EMBL" id="CAF0842023.1"/>
    </source>
</evidence>
<proteinExistence type="predicted"/>
<dbReference type="PANTHER" id="PTHR24373">
    <property type="entry name" value="SLIT RELATED LEUCINE-RICH REPEAT NEURONAL PROTEIN"/>
    <property type="match status" value="1"/>
</dbReference>
<dbReference type="Pfam" id="PF00520">
    <property type="entry name" value="Ion_trans"/>
    <property type="match status" value="1"/>
</dbReference>
<dbReference type="Gene3D" id="3.80.10.10">
    <property type="entry name" value="Ribonuclease Inhibitor"/>
    <property type="match status" value="8"/>
</dbReference>
<keyword evidence="3 9" id="KW-0812">Transmembrane</keyword>
<dbReference type="OrthoDB" id="1394818at2759"/>
<dbReference type="InterPro" id="IPR005821">
    <property type="entry name" value="Ion_trans_dom"/>
</dbReference>
<comment type="subcellular location">
    <subcellularLocation>
        <location evidence="1">Membrane</location>
        <topology evidence="1">Multi-pass membrane protein</topology>
    </subcellularLocation>
</comment>
<evidence type="ECO:0000313" key="12">
    <source>
        <dbReference type="Proteomes" id="UP000663879"/>
    </source>
</evidence>
<dbReference type="SMART" id="SM00365">
    <property type="entry name" value="LRR_SD22"/>
    <property type="match status" value="18"/>
</dbReference>
<dbReference type="EMBL" id="CAJNOC010001176">
    <property type="protein sequence ID" value="CAF0842023.1"/>
    <property type="molecule type" value="Genomic_DNA"/>
</dbReference>
<dbReference type="FunFam" id="3.80.10.10:FF:001164">
    <property type="entry name" value="GH01279p"/>
    <property type="match status" value="2"/>
</dbReference>
<feature type="transmembrane region" description="Helical" evidence="9">
    <location>
        <begin position="1449"/>
        <end position="1467"/>
    </location>
</feature>
<feature type="transmembrane region" description="Helical" evidence="9">
    <location>
        <begin position="1349"/>
        <end position="1368"/>
    </location>
</feature>